<sequence length="674" mass="75707">MSESEDSGRGIFRISFSPKGAKPPVFIAGTFTNPPWQQLEMQSIELENSGEYRHEIRLDIPKGQDYQYKFRLGKGDWWDLNEEEPIVVDAAGNHNNLLPTKVDDDSWEEKELHDQDGDVWEERKLTKYAAEERKKSHRASPLETTHTHEPETAQIFPPPTSASTQKTGKPAVIIPSPAIDIETPLESEESHVQHLTEKNEFHINSPKTKEDPDKRITKPNATDESNRLDAKSSNEISTQQASNINIANTAAEVADVAATLDREPPSPTSSGVESSSNSLKRLSVALTSKAVVVPPEVANITTAQNDEMTTEKTIRQIIDEEAEKLFGSGYTTPIEDQVPRFSHECPLSPEKVESKRTSSRNVSKSKPTRQEDVPENIDFNDPSIQLFPTDRASIMAKLKEIQERLPEDEAHFEGVPQSPIVPPEHWTDFKQPEPVSTNIHSNQLPTSLQPITEEDNGKSESSQADEPDKTDNSSINDQLVFVPAEREYLTNESNTVSEDQNTGDCRSDDIKQSISQPKSSDEKKEETHPKSNNLEQSICEPVSSTPQMIKSLFISHNDDQERSKKKHGEPSSSEISSGSTDIETEAVESNPTLSTNGKQYEARSTQIASNNTQPIQRNLNCHQNLKSRDQSTTCETRSKDIQGKSFLDIIWRFFKLDWISGFIKRFWSGRKRNI</sequence>
<dbReference type="InterPro" id="IPR013783">
    <property type="entry name" value="Ig-like_fold"/>
</dbReference>
<feature type="compositionally biased region" description="Polar residues" evidence="1">
    <location>
        <begin position="530"/>
        <end position="542"/>
    </location>
</feature>
<feature type="compositionally biased region" description="Low complexity" evidence="1">
    <location>
        <begin position="570"/>
        <end position="581"/>
    </location>
</feature>
<feature type="compositionally biased region" description="Basic and acidic residues" evidence="1">
    <location>
        <begin position="519"/>
        <end position="529"/>
    </location>
</feature>
<dbReference type="InterPro" id="IPR032640">
    <property type="entry name" value="AMPK1_CBM"/>
</dbReference>
<dbReference type="STRING" id="62708.A0A420HHE2"/>
<protein>
    <submittedName>
        <fullName evidence="3">Putative pt repeat family protein</fullName>
    </submittedName>
</protein>
<feature type="compositionally biased region" description="Polar residues" evidence="1">
    <location>
        <begin position="233"/>
        <end position="246"/>
    </location>
</feature>
<dbReference type="SUPFAM" id="SSF81296">
    <property type="entry name" value="E set domains"/>
    <property type="match status" value="1"/>
</dbReference>
<dbReference type="Pfam" id="PF16561">
    <property type="entry name" value="AMPK1_CBM"/>
    <property type="match status" value="1"/>
</dbReference>
<proteinExistence type="predicted"/>
<dbReference type="Proteomes" id="UP000283383">
    <property type="component" value="Unassembled WGS sequence"/>
</dbReference>
<dbReference type="Gene3D" id="2.60.40.10">
    <property type="entry name" value="Immunoglobulins"/>
    <property type="match status" value="1"/>
</dbReference>
<feature type="compositionally biased region" description="Basic and acidic residues" evidence="1">
    <location>
        <begin position="188"/>
        <end position="216"/>
    </location>
</feature>
<evidence type="ECO:0000256" key="1">
    <source>
        <dbReference type="SAM" id="MobiDB-lite"/>
    </source>
</evidence>
<feature type="compositionally biased region" description="Polar residues" evidence="1">
    <location>
        <begin position="490"/>
        <end position="504"/>
    </location>
</feature>
<feature type="compositionally biased region" description="Polar residues" evidence="1">
    <location>
        <begin position="434"/>
        <end position="450"/>
    </location>
</feature>
<keyword evidence="4" id="KW-1185">Reference proteome</keyword>
<feature type="region of interest" description="Disordered" evidence="1">
    <location>
        <begin position="556"/>
        <end position="584"/>
    </location>
</feature>
<feature type="region of interest" description="Disordered" evidence="1">
    <location>
        <begin position="348"/>
        <end position="384"/>
    </location>
</feature>
<comment type="caution">
    <text evidence="3">The sequence shown here is derived from an EMBL/GenBank/DDBJ whole genome shotgun (WGS) entry which is preliminary data.</text>
</comment>
<organism evidence="3 4">
    <name type="scientific">Golovinomyces cichoracearum</name>
    <dbReference type="NCBI Taxonomy" id="62708"/>
    <lineage>
        <taxon>Eukaryota</taxon>
        <taxon>Fungi</taxon>
        <taxon>Dikarya</taxon>
        <taxon>Ascomycota</taxon>
        <taxon>Pezizomycotina</taxon>
        <taxon>Leotiomycetes</taxon>
        <taxon>Erysiphales</taxon>
        <taxon>Erysiphaceae</taxon>
        <taxon>Golovinomyces</taxon>
    </lineage>
</organism>
<accession>A0A420HHE2</accession>
<dbReference type="EMBL" id="MCBQ01019285">
    <property type="protein sequence ID" value="RKF56789.1"/>
    <property type="molecule type" value="Genomic_DNA"/>
</dbReference>
<name>A0A420HHE2_9PEZI</name>
<feature type="region of interest" description="Disordered" evidence="1">
    <location>
        <begin position="408"/>
        <end position="542"/>
    </location>
</feature>
<evidence type="ECO:0000313" key="4">
    <source>
        <dbReference type="Proteomes" id="UP000283383"/>
    </source>
</evidence>
<gene>
    <name evidence="3" type="ORF">GcM3_192016</name>
</gene>
<dbReference type="InterPro" id="IPR014756">
    <property type="entry name" value="Ig_E-set"/>
</dbReference>
<reference evidence="3 4" key="1">
    <citation type="journal article" date="2018" name="BMC Genomics">
        <title>Comparative genome analyses reveal sequence features reflecting distinct modes of host-adaptation between dicot and monocot powdery mildew.</title>
        <authorList>
            <person name="Wu Y."/>
            <person name="Ma X."/>
            <person name="Pan Z."/>
            <person name="Kale S.D."/>
            <person name="Song Y."/>
            <person name="King H."/>
            <person name="Zhang Q."/>
            <person name="Presley C."/>
            <person name="Deng X."/>
            <person name="Wei C.I."/>
            <person name="Xiao S."/>
        </authorList>
    </citation>
    <scope>NUCLEOTIDE SEQUENCE [LARGE SCALE GENOMIC DNA]</scope>
    <source>
        <strain evidence="3">UMSG3</strain>
    </source>
</reference>
<feature type="region of interest" description="Disordered" evidence="1">
    <location>
        <begin position="131"/>
        <end position="168"/>
    </location>
</feature>
<feature type="compositionally biased region" description="Low complexity" evidence="1">
    <location>
        <begin position="247"/>
        <end position="259"/>
    </location>
</feature>
<feature type="compositionally biased region" description="Low complexity" evidence="1">
    <location>
        <begin position="268"/>
        <end position="278"/>
    </location>
</feature>
<dbReference type="AlphaFoldDB" id="A0A420HHE2"/>
<dbReference type="CDD" id="cd02859">
    <property type="entry name" value="E_set_AMPKbeta_like_N"/>
    <property type="match status" value="1"/>
</dbReference>
<evidence type="ECO:0000259" key="2">
    <source>
        <dbReference type="Pfam" id="PF16561"/>
    </source>
</evidence>
<feature type="domain" description="AMP-activated protein kinase glycogen-binding" evidence="2">
    <location>
        <begin position="20"/>
        <end position="101"/>
    </location>
</feature>
<feature type="region of interest" description="Disordered" evidence="1">
    <location>
        <begin position="186"/>
        <end position="278"/>
    </location>
</feature>
<evidence type="ECO:0000313" key="3">
    <source>
        <dbReference type="EMBL" id="RKF56789.1"/>
    </source>
</evidence>